<feature type="region of interest" description="Disordered" evidence="3">
    <location>
        <begin position="1048"/>
        <end position="1115"/>
    </location>
</feature>
<dbReference type="GO" id="GO:0005509">
    <property type="term" value="F:calcium ion binding"/>
    <property type="evidence" value="ECO:0007669"/>
    <property type="project" value="InterPro"/>
</dbReference>
<evidence type="ECO:0000256" key="2">
    <source>
        <dbReference type="ARBA" id="ARBA00022837"/>
    </source>
</evidence>
<feature type="compositionally biased region" description="Low complexity" evidence="3">
    <location>
        <begin position="1272"/>
        <end position="1303"/>
    </location>
</feature>
<dbReference type="Pfam" id="PF03399">
    <property type="entry name" value="SAC3_GANP"/>
    <property type="match status" value="1"/>
</dbReference>
<dbReference type="InterPro" id="IPR011992">
    <property type="entry name" value="EF-hand-dom_pair"/>
</dbReference>
<dbReference type="Gene3D" id="1.10.238.10">
    <property type="entry name" value="EF-hand"/>
    <property type="match status" value="1"/>
</dbReference>
<dbReference type="SUPFAM" id="SSF47473">
    <property type="entry name" value="EF-hand"/>
    <property type="match status" value="1"/>
</dbReference>
<feature type="domain" description="EF-hand" evidence="5">
    <location>
        <begin position="850"/>
        <end position="886"/>
    </location>
</feature>
<evidence type="ECO:0000313" key="6">
    <source>
        <dbReference type="EMBL" id="KAJ3185558.1"/>
    </source>
</evidence>
<organism evidence="6 7">
    <name type="scientific">Geranomyces variabilis</name>
    <dbReference type="NCBI Taxonomy" id="109894"/>
    <lineage>
        <taxon>Eukaryota</taxon>
        <taxon>Fungi</taxon>
        <taxon>Fungi incertae sedis</taxon>
        <taxon>Chytridiomycota</taxon>
        <taxon>Chytridiomycota incertae sedis</taxon>
        <taxon>Chytridiomycetes</taxon>
        <taxon>Spizellomycetales</taxon>
        <taxon>Powellomycetaceae</taxon>
        <taxon>Geranomyces</taxon>
    </lineage>
</organism>
<dbReference type="SUPFAM" id="SSF47923">
    <property type="entry name" value="Ypt/Rab-GAP domain of gyp1p"/>
    <property type="match status" value="2"/>
</dbReference>
<gene>
    <name evidence="6" type="ORF">HDU87_000181</name>
</gene>
<feature type="compositionally biased region" description="Low complexity" evidence="3">
    <location>
        <begin position="1476"/>
        <end position="1491"/>
    </location>
</feature>
<keyword evidence="2" id="KW-0106">Calcium</keyword>
<dbReference type="FunFam" id="1.10.8.270:FF:000002">
    <property type="entry name" value="TBC1 domain family member 9B"/>
    <property type="match status" value="1"/>
</dbReference>
<name>A0AAD5TUB5_9FUNG</name>
<proteinExistence type="predicted"/>
<protein>
    <recommendedName>
        <fullName evidence="8">Rab-GAP TBC domain-containing protein</fullName>
    </recommendedName>
</protein>
<feature type="region of interest" description="Disordered" evidence="3">
    <location>
        <begin position="1155"/>
        <end position="1180"/>
    </location>
</feature>
<evidence type="ECO:0000313" key="7">
    <source>
        <dbReference type="Proteomes" id="UP001212152"/>
    </source>
</evidence>
<feature type="compositionally biased region" description="Polar residues" evidence="3">
    <location>
        <begin position="1465"/>
        <end position="1474"/>
    </location>
</feature>
<dbReference type="FunFam" id="1.10.472.80:FF:000051">
    <property type="entry name" value="Probable MDR1-Mac1p interacting protein"/>
    <property type="match status" value="1"/>
</dbReference>
<dbReference type="Proteomes" id="UP001212152">
    <property type="component" value="Unassembled WGS sequence"/>
</dbReference>
<dbReference type="SMART" id="SM00164">
    <property type="entry name" value="TBC"/>
    <property type="match status" value="1"/>
</dbReference>
<evidence type="ECO:0000256" key="3">
    <source>
        <dbReference type="SAM" id="MobiDB-lite"/>
    </source>
</evidence>
<reference evidence="6" key="1">
    <citation type="submission" date="2020-05" db="EMBL/GenBank/DDBJ databases">
        <title>Phylogenomic resolution of chytrid fungi.</title>
        <authorList>
            <person name="Stajich J.E."/>
            <person name="Amses K."/>
            <person name="Simmons R."/>
            <person name="Seto K."/>
            <person name="Myers J."/>
            <person name="Bonds A."/>
            <person name="Quandt C.A."/>
            <person name="Barry K."/>
            <person name="Liu P."/>
            <person name="Grigoriev I."/>
            <person name="Longcore J.E."/>
            <person name="James T.Y."/>
        </authorList>
    </citation>
    <scope>NUCLEOTIDE SEQUENCE</scope>
    <source>
        <strain evidence="6">JEL0379</strain>
    </source>
</reference>
<sequence>MLCLPSPVELSSYWETLKENELFILQRLKQEQGTALKSLWATIQNVLDTKQPPFRIVLRSVDTLDGGHLVATGDTLKGTEKDWAWIQENLMPGVAELEDAADKEAFAVSKFQSFVTSEDKDTDEKSNDAKFRAASRSWRQIFHMPEDERLVNFYSCSYHKKLMNQGWMYISLSHLCFYSFVFGVETKVVIELKDIEELAKDKSKRGVVNDAIRIKLRNQAEHVFSNLFHRDESFDLLEHLTNLAMQKLLNNTSTEPAPGLSLQAGMPASLAAVATARALGTGVRPLKQNFEDAKRNARFQAAFNLPTTEALIEEISAICQISGTKSSFSGRLSLSDTYLCFMSNAKYQCYLVLPFYAIMRVEKINTQVSTIAITVRHQLKLIFQMTSDKAAADKVCGTLRDRLQAHVGLMKQLKPFLLTCPSEDLLLGKEVTVGGLGLKYGYVDGKRASEKNKLRYWVSYFREFGRNLTLVRLPTFIKLVRIGLPNTIRGEVWELSCGAMHKRYMNPGYYEKLHKDHAGELSLSTEEIEKDLNRSLPEYSGYQNEEGINALRRVLYAFSWHEPEIGYCQAMNIVVSVLLIYLTEEQAFWILTILCERMLPGYYSTNMVGAVVDNHVFETLVAKYMPMMSEHFKKHEIQLSVACLPWFLSLYINSISLPYALRIIDCFFMEGPKVFFQIGLAILKINGDAIMKVKDDGELMNVLKAYFASLGEVVASDDQKTKRNITKFNQLILTAYREFQSVSHESIVDLRKSLQLKVVHGLDLYAKRSVIRNLNHTGRFNKEELLFLCDEFFSVQYYGRQDSGKKSSDRMDFNQFALFLSRLADWANLKKDADEQQSRMGAEDAAKPIVGSSLLEKIFKRCFDMDGDGFISFQDLVTGMGQMIHSDMMTRMNLFFALHDGDKDDVLIKDEIIQFSESLLFLLRREEGDKHLGCVSGFLSRAFALNARHAASPSDAAVAQGDKTSSPTDLASAPAELVSVNISTFRELVLGDEYLVEYFDKGFPASFVLKEREAVSVTAPPPGKEIAESIWAGGIKWIGAASKRGRVAAGEEGQKHAGSIDGSATEEEEEEVEEDNELLEEVDTLMDDKSGSPTKGAIVTPEEMPDRDKPDASQTEPEILFHGNSLPQTATPAKLASIPPAAPTATWNGTTVASTVAAAPSSAPDPGQATNPQPQQTTAAAQAAVYHQSGWPAYGTAEYAQYYTQWFQHQQQLEAAAAGGAGGAPGTPAAAASQQYYAAQYQQYPAAAYSSAAATHSPSPSPGLYDWNAYAQQQHQHQHQYQHQQHQQQQHQQQQHQQQQHQHAYGGIVEAQPTMYAQTSSAPSSSIVGAVTVTARPAPTSFGFGARANAKPVYTTVKARTVLKESPLARASADGAPPTTAPAEKKPAVGYPDSLKAYVTRCQTSMSAQDWPAARAKIYSMISTVMNQGALYSTNWDTMPLPSPPQTRLASTDPPSDAKKRKIMATNSLSSNPAKSPRTSSSPGLGSSTPTYASVTGGEALSNGAKRTTSSWDVLPTETAKMSIEKRPSKTVSPSSAKQSKKAKAAAAAAALKAANASNATGSDDDEDSALLRLPPSQRAAELERRAFRKNRFQGRDDELQRAKADAARIARRAQEAFIAAGAEGNPDVIDWDEDTIIGTCQTLEKRYLRLTSAPNPASVRPLAVLRRTLELLISKWKAEKNYTYICDQFKSMRQDLTVQRIKNDFTVVAYETHARIALEKSDLGEYNQCQAQLLQLYKLHNLPGHVDEFTGYRILYFVHTSNRTQLINQISELSDAAKAGECVAHALNVRTAVATGDYHRLFELYHEAPKMSGYLMDQFLERERVRALKTICKAYRPAIPVSHLACELGWIHPQDVEYDNAAEIIKGRKECARWLKILGAGEDGLAGAVVVWVDGKSGGSGAVDCKESLRGLLALVEQGKRKGVDIKGQIH</sequence>
<dbReference type="Gene3D" id="2.30.29.30">
    <property type="entry name" value="Pleckstrin-homology domain (PH domain)/Phosphotyrosine-binding domain (PTB)"/>
    <property type="match status" value="2"/>
</dbReference>
<dbReference type="SMART" id="SM00568">
    <property type="entry name" value="GRAM"/>
    <property type="match status" value="2"/>
</dbReference>
<dbReference type="PROSITE" id="PS00018">
    <property type="entry name" value="EF_HAND_1"/>
    <property type="match status" value="1"/>
</dbReference>
<dbReference type="Gene3D" id="1.25.40.990">
    <property type="match status" value="1"/>
</dbReference>
<dbReference type="EMBL" id="JADGJQ010000001">
    <property type="protein sequence ID" value="KAJ3185558.1"/>
    <property type="molecule type" value="Genomic_DNA"/>
</dbReference>
<dbReference type="GO" id="GO:0005096">
    <property type="term" value="F:GTPase activator activity"/>
    <property type="evidence" value="ECO:0007669"/>
    <property type="project" value="UniProtKB-KW"/>
</dbReference>
<dbReference type="PROSITE" id="PS50222">
    <property type="entry name" value="EF_HAND_2"/>
    <property type="match status" value="1"/>
</dbReference>
<dbReference type="PANTHER" id="PTHR12436">
    <property type="entry name" value="80 KDA MCM3-ASSOCIATED PROTEIN"/>
    <property type="match status" value="1"/>
</dbReference>
<evidence type="ECO:0008006" key="8">
    <source>
        <dbReference type="Google" id="ProtNLM"/>
    </source>
</evidence>
<feature type="compositionally biased region" description="Acidic residues" evidence="3">
    <location>
        <begin position="1064"/>
        <end position="1085"/>
    </location>
</feature>
<feature type="region of interest" description="Disordered" evidence="3">
    <location>
        <begin position="1437"/>
        <end position="1540"/>
    </location>
</feature>
<dbReference type="CDD" id="cd00051">
    <property type="entry name" value="EFh"/>
    <property type="match status" value="1"/>
</dbReference>
<dbReference type="InterPro" id="IPR011993">
    <property type="entry name" value="PH-like_dom_sf"/>
</dbReference>
<evidence type="ECO:0000259" key="4">
    <source>
        <dbReference type="PROSITE" id="PS50086"/>
    </source>
</evidence>
<dbReference type="GO" id="GO:0005634">
    <property type="term" value="C:nucleus"/>
    <property type="evidence" value="ECO:0007669"/>
    <property type="project" value="TreeGrafter"/>
</dbReference>
<dbReference type="InterPro" id="IPR005062">
    <property type="entry name" value="SAC3/GANP/THP3_conserved"/>
</dbReference>
<keyword evidence="7" id="KW-1185">Reference proteome</keyword>
<feature type="domain" description="Rab-GAP TBC" evidence="4">
    <location>
        <begin position="483"/>
        <end position="671"/>
    </location>
</feature>
<dbReference type="PROSITE" id="PS50086">
    <property type="entry name" value="TBC_RABGAP"/>
    <property type="match status" value="1"/>
</dbReference>
<comment type="caution">
    <text evidence="6">The sequence shown here is derived from an EMBL/GenBank/DDBJ whole genome shotgun (WGS) entry which is preliminary data.</text>
</comment>
<evidence type="ECO:0000256" key="1">
    <source>
        <dbReference type="ARBA" id="ARBA00022468"/>
    </source>
</evidence>
<dbReference type="PANTHER" id="PTHR12436:SF4">
    <property type="entry name" value="LEUKOCYTE RECEPTOR CLUSTER MEMBER 8"/>
    <property type="match status" value="1"/>
</dbReference>
<dbReference type="Gene3D" id="1.10.8.270">
    <property type="entry name" value="putative rabgap domain of human tbc1 domain family member 14 like domains"/>
    <property type="match status" value="1"/>
</dbReference>
<accession>A0AAD5TUB5</accession>
<feature type="region of interest" description="Disordered" evidence="3">
    <location>
        <begin position="1272"/>
        <end position="1304"/>
    </location>
</feature>
<dbReference type="InterPro" id="IPR018247">
    <property type="entry name" value="EF_Hand_1_Ca_BS"/>
</dbReference>
<dbReference type="InterPro" id="IPR000195">
    <property type="entry name" value="Rab-GAP-TBC_dom"/>
</dbReference>
<evidence type="ECO:0000259" key="5">
    <source>
        <dbReference type="PROSITE" id="PS50222"/>
    </source>
</evidence>
<dbReference type="Pfam" id="PF02893">
    <property type="entry name" value="GRAM"/>
    <property type="match status" value="2"/>
</dbReference>
<dbReference type="Pfam" id="PF00566">
    <property type="entry name" value="RabGAP-TBC"/>
    <property type="match status" value="1"/>
</dbReference>
<dbReference type="InterPro" id="IPR045107">
    <property type="entry name" value="SAC3/GANP/THP3"/>
</dbReference>
<dbReference type="Gene3D" id="1.10.472.80">
    <property type="entry name" value="Ypt/Rab-GAP domain of gyp1p, domain 3"/>
    <property type="match status" value="1"/>
</dbReference>
<dbReference type="InterPro" id="IPR002048">
    <property type="entry name" value="EF_hand_dom"/>
</dbReference>
<keyword evidence="1" id="KW-0343">GTPase activation</keyword>
<dbReference type="InterPro" id="IPR004182">
    <property type="entry name" value="GRAM"/>
</dbReference>
<dbReference type="InterPro" id="IPR035969">
    <property type="entry name" value="Rab-GAP_TBC_sf"/>
</dbReference>